<proteinExistence type="inferred from homology"/>
<gene>
    <name evidence="11" type="ORF">F0562_000685</name>
</gene>
<keyword evidence="7" id="KW-0325">Glycoprotein</keyword>
<feature type="transmembrane region" description="Helical" evidence="9">
    <location>
        <begin position="269"/>
        <end position="293"/>
    </location>
</feature>
<keyword evidence="9" id="KW-0812">Transmembrane</keyword>
<keyword evidence="9" id="KW-1133">Transmembrane helix</keyword>
<keyword evidence="4" id="KW-0336">GPI-anchor</keyword>
<dbReference type="Pfam" id="PF25079">
    <property type="entry name" value="COB_C"/>
    <property type="match status" value="1"/>
</dbReference>
<evidence type="ECO:0000259" key="10">
    <source>
        <dbReference type="Pfam" id="PF25079"/>
    </source>
</evidence>
<accession>A0A5J5C5V7</accession>
<dbReference type="EMBL" id="CM018031">
    <property type="protein sequence ID" value="KAA8549001.1"/>
    <property type="molecule type" value="Genomic_DNA"/>
</dbReference>
<organism evidence="11 12">
    <name type="scientific">Nyssa sinensis</name>
    <dbReference type="NCBI Taxonomy" id="561372"/>
    <lineage>
        <taxon>Eukaryota</taxon>
        <taxon>Viridiplantae</taxon>
        <taxon>Streptophyta</taxon>
        <taxon>Embryophyta</taxon>
        <taxon>Tracheophyta</taxon>
        <taxon>Spermatophyta</taxon>
        <taxon>Magnoliopsida</taxon>
        <taxon>eudicotyledons</taxon>
        <taxon>Gunneridae</taxon>
        <taxon>Pentapetalae</taxon>
        <taxon>asterids</taxon>
        <taxon>Cornales</taxon>
        <taxon>Nyssaceae</taxon>
        <taxon>Nyssa</taxon>
    </lineage>
</organism>
<evidence type="ECO:0000256" key="9">
    <source>
        <dbReference type="SAM" id="Phobius"/>
    </source>
</evidence>
<evidence type="ECO:0000256" key="2">
    <source>
        <dbReference type="ARBA" id="ARBA00005507"/>
    </source>
</evidence>
<evidence type="ECO:0000313" key="12">
    <source>
        <dbReference type="Proteomes" id="UP000325577"/>
    </source>
</evidence>
<dbReference type="GO" id="GO:0098552">
    <property type="term" value="C:side of membrane"/>
    <property type="evidence" value="ECO:0007669"/>
    <property type="project" value="UniProtKB-KW"/>
</dbReference>
<dbReference type="GO" id="GO:0010215">
    <property type="term" value="P:cellulose microfibril organization"/>
    <property type="evidence" value="ECO:0007669"/>
    <property type="project" value="InterPro"/>
</dbReference>
<dbReference type="AlphaFoldDB" id="A0A5J5C5V7"/>
<evidence type="ECO:0000256" key="8">
    <source>
        <dbReference type="ARBA" id="ARBA00023288"/>
    </source>
</evidence>
<comment type="similarity">
    <text evidence="2">Belongs to the COBRA family.</text>
</comment>
<name>A0A5J5C5V7_9ASTE</name>
<dbReference type="PANTHER" id="PTHR31052:SF3">
    <property type="entry name" value="COBRA-LIKE PROTEIN 7"/>
    <property type="match status" value="1"/>
</dbReference>
<evidence type="ECO:0000256" key="7">
    <source>
        <dbReference type="ARBA" id="ARBA00023180"/>
    </source>
</evidence>
<evidence type="ECO:0000256" key="1">
    <source>
        <dbReference type="ARBA" id="ARBA00004609"/>
    </source>
</evidence>
<protein>
    <recommendedName>
        <fullName evidence="10">COBRA C-terminal domain-containing protein</fullName>
    </recommendedName>
</protein>
<dbReference type="GO" id="GO:0005886">
    <property type="term" value="C:plasma membrane"/>
    <property type="evidence" value="ECO:0007669"/>
    <property type="project" value="UniProtKB-SubCell"/>
</dbReference>
<evidence type="ECO:0000256" key="6">
    <source>
        <dbReference type="ARBA" id="ARBA00023136"/>
    </source>
</evidence>
<evidence type="ECO:0000256" key="4">
    <source>
        <dbReference type="ARBA" id="ARBA00022622"/>
    </source>
</evidence>
<sequence>MPPHLNHSYIVPPQNWQLTGAFSVRYQCQHPMLVEPTTFHDMSSGLRTNKLAIVTWAVSCSKENQTTSSSRRCCLSYSTFNSDSAIPCPTCACGCPPSPVQTCTASASALPLPSSALMLPFQHRTTIMKAWAELKHIRVPNPTPCGDNCGINIHWHISSDYEQGWIGRVTIFNWESAGIADWFLTMQLDNAAVGIQKSLNYIIGEKVGDNPDKDPRIPGTQQTVIKFTKRRIPSINVLDGDGFPTKVTFNGEECSLPQTLPRPDPRRSAAGIFTALICLFLIIIAVLLCVRILS</sequence>
<keyword evidence="3" id="KW-1003">Cell membrane</keyword>
<keyword evidence="8" id="KW-0449">Lipoprotein</keyword>
<dbReference type="OrthoDB" id="2014623at2759"/>
<evidence type="ECO:0000256" key="3">
    <source>
        <dbReference type="ARBA" id="ARBA00022475"/>
    </source>
</evidence>
<keyword evidence="12" id="KW-1185">Reference proteome</keyword>
<evidence type="ECO:0000256" key="5">
    <source>
        <dbReference type="ARBA" id="ARBA00022729"/>
    </source>
</evidence>
<keyword evidence="6 9" id="KW-0472">Membrane</keyword>
<dbReference type="Pfam" id="PF04833">
    <property type="entry name" value="COBRA"/>
    <property type="match status" value="1"/>
</dbReference>
<dbReference type="PANTHER" id="PTHR31052">
    <property type="entry name" value="COBRA-LIKE PROTEIN 7"/>
    <property type="match status" value="1"/>
</dbReference>
<dbReference type="InterPro" id="IPR006918">
    <property type="entry name" value="COBRA_pln"/>
</dbReference>
<comment type="subcellular location">
    <subcellularLocation>
        <location evidence="1">Cell membrane</location>
        <topology evidence="1">Lipid-anchor</topology>
        <topology evidence="1">GPI-anchor</topology>
    </subcellularLocation>
</comment>
<dbReference type="InterPro" id="IPR056900">
    <property type="entry name" value="COB_C"/>
</dbReference>
<keyword evidence="5" id="KW-0732">Signal</keyword>
<feature type="domain" description="COBRA C-terminal" evidence="10">
    <location>
        <begin position="72"/>
        <end position="198"/>
    </location>
</feature>
<reference evidence="11 12" key="1">
    <citation type="submission" date="2019-09" db="EMBL/GenBank/DDBJ databases">
        <title>A chromosome-level genome assembly of the Chinese tupelo Nyssa sinensis.</title>
        <authorList>
            <person name="Yang X."/>
            <person name="Kang M."/>
            <person name="Yang Y."/>
            <person name="Xiong H."/>
            <person name="Wang M."/>
            <person name="Zhang Z."/>
            <person name="Wang Z."/>
            <person name="Wu H."/>
            <person name="Ma T."/>
            <person name="Liu J."/>
            <person name="Xi Z."/>
        </authorList>
    </citation>
    <scope>NUCLEOTIDE SEQUENCE [LARGE SCALE GENOMIC DNA]</scope>
    <source>
        <strain evidence="11">J267</strain>
        <tissue evidence="11">Leaf</tissue>
    </source>
</reference>
<dbReference type="Proteomes" id="UP000325577">
    <property type="component" value="Linkage Group LG0"/>
</dbReference>
<evidence type="ECO:0000313" key="11">
    <source>
        <dbReference type="EMBL" id="KAA8549001.1"/>
    </source>
</evidence>